<dbReference type="Gene3D" id="1.10.10.60">
    <property type="entry name" value="Homeodomain-like"/>
    <property type="match status" value="1"/>
</dbReference>
<protein>
    <submittedName>
        <fullName evidence="15">Transcriptional adapter 2</fullName>
    </submittedName>
</protein>
<dbReference type="AlphaFoldDB" id="A0A8H6XBY6"/>
<reference evidence="15" key="1">
    <citation type="submission" date="2020-05" db="EMBL/GenBank/DDBJ databases">
        <title>Mycena genomes resolve the evolution of fungal bioluminescence.</title>
        <authorList>
            <person name="Tsai I.J."/>
        </authorList>
    </citation>
    <scope>NUCLEOTIDE SEQUENCE</scope>
    <source>
        <strain evidence="15">CCC161011</strain>
    </source>
</reference>
<dbReference type="FunFam" id="1.10.10.60:FF:000115">
    <property type="entry name" value="Transcriptional adapter 2"/>
    <property type="match status" value="1"/>
</dbReference>
<feature type="region of interest" description="Disordered" evidence="9">
    <location>
        <begin position="278"/>
        <end position="338"/>
    </location>
</feature>
<evidence type="ECO:0000256" key="2">
    <source>
        <dbReference type="ARBA" id="ARBA00022723"/>
    </source>
</evidence>
<feature type="domain" description="Myb-like" evidence="10">
    <location>
        <begin position="109"/>
        <end position="152"/>
    </location>
</feature>
<feature type="domain" description="HTH myb-type" evidence="14">
    <location>
        <begin position="109"/>
        <end position="156"/>
    </location>
</feature>
<evidence type="ECO:0000259" key="12">
    <source>
        <dbReference type="PROSITE" id="PS50934"/>
    </source>
</evidence>
<evidence type="ECO:0000256" key="6">
    <source>
        <dbReference type="ARBA" id="ARBA00023163"/>
    </source>
</evidence>
<dbReference type="PROSITE" id="PS50934">
    <property type="entry name" value="SWIRM"/>
    <property type="match status" value="1"/>
</dbReference>
<evidence type="ECO:0000256" key="5">
    <source>
        <dbReference type="ARBA" id="ARBA00023015"/>
    </source>
</evidence>
<dbReference type="PROSITE" id="PS50090">
    <property type="entry name" value="MYB_LIKE"/>
    <property type="match status" value="1"/>
</dbReference>
<evidence type="ECO:0000256" key="9">
    <source>
        <dbReference type="SAM" id="MobiDB-lite"/>
    </source>
</evidence>
<feature type="domain" description="SANT" evidence="13">
    <location>
        <begin position="104"/>
        <end position="156"/>
    </location>
</feature>
<accession>A0A8H6XBY6</accession>
<dbReference type="Pfam" id="PF00249">
    <property type="entry name" value="Myb_DNA-binding"/>
    <property type="match status" value="1"/>
</dbReference>
<dbReference type="InterPro" id="IPR007526">
    <property type="entry name" value="SWIRM"/>
</dbReference>
<dbReference type="SMART" id="SM00717">
    <property type="entry name" value="SANT"/>
    <property type="match status" value="1"/>
</dbReference>
<dbReference type="PANTHER" id="PTHR12374">
    <property type="entry name" value="TRANSCRIPTIONAL ADAPTOR 2 ADA2 -RELATED"/>
    <property type="match status" value="1"/>
</dbReference>
<dbReference type="GO" id="GO:0070461">
    <property type="term" value="C:SAGA-type complex"/>
    <property type="evidence" value="ECO:0007669"/>
    <property type="project" value="TreeGrafter"/>
</dbReference>
<evidence type="ECO:0000259" key="10">
    <source>
        <dbReference type="PROSITE" id="PS50090"/>
    </source>
</evidence>
<dbReference type="InterPro" id="IPR009057">
    <property type="entry name" value="Homeodomain-like_sf"/>
</dbReference>
<feature type="compositionally biased region" description="Polar residues" evidence="9">
    <location>
        <begin position="310"/>
        <end position="328"/>
    </location>
</feature>
<evidence type="ECO:0000256" key="4">
    <source>
        <dbReference type="ARBA" id="ARBA00022833"/>
    </source>
</evidence>
<dbReference type="SUPFAM" id="SSF57850">
    <property type="entry name" value="RING/U-box"/>
    <property type="match status" value="1"/>
</dbReference>
<dbReference type="InterPro" id="IPR055141">
    <property type="entry name" value="TADA2A_B-like_dom"/>
</dbReference>
<dbReference type="Gene3D" id="1.10.10.10">
    <property type="entry name" value="Winged helix-like DNA-binding domain superfamily/Winged helix DNA-binding domain"/>
    <property type="match status" value="1"/>
</dbReference>
<evidence type="ECO:0000256" key="3">
    <source>
        <dbReference type="ARBA" id="ARBA00022771"/>
    </source>
</evidence>
<evidence type="ECO:0000313" key="15">
    <source>
        <dbReference type="EMBL" id="KAF7338508.1"/>
    </source>
</evidence>
<keyword evidence="7" id="KW-0539">Nucleus</keyword>
<dbReference type="CDD" id="cd00167">
    <property type="entry name" value="SANT"/>
    <property type="match status" value="1"/>
</dbReference>
<name>A0A8H6XBY6_9AGAR</name>
<dbReference type="PROSITE" id="PS51294">
    <property type="entry name" value="HTH_MYB"/>
    <property type="match status" value="1"/>
</dbReference>
<keyword evidence="6" id="KW-0804">Transcription</keyword>
<dbReference type="InterPro" id="IPR017884">
    <property type="entry name" value="SANT_dom"/>
</dbReference>
<dbReference type="GO" id="GO:0003682">
    <property type="term" value="F:chromatin binding"/>
    <property type="evidence" value="ECO:0007669"/>
    <property type="project" value="TreeGrafter"/>
</dbReference>
<evidence type="ECO:0000256" key="8">
    <source>
        <dbReference type="PROSITE-ProRule" id="PRU00228"/>
    </source>
</evidence>
<dbReference type="Pfam" id="PF22941">
    <property type="entry name" value="TADA2A-like_3rd"/>
    <property type="match status" value="1"/>
</dbReference>
<dbReference type="OrthoDB" id="270417at2759"/>
<dbReference type="PROSITE" id="PS51293">
    <property type="entry name" value="SANT"/>
    <property type="match status" value="1"/>
</dbReference>
<dbReference type="EMBL" id="JACAZI010000021">
    <property type="protein sequence ID" value="KAF7338508.1"/>
    <property type="molecule type" value="Genomic_DNA"/>
</dbReference>
<dbReference type="CDD" id="cd02335">
    <property type="entry name" value="ZZ_ADA2"/>
    <property type="match status" value="1"/>
</dbReference>
<evidence type="ECO:0000313" key="16">
    <source>
        <dbReference type="Proteomes" id="UP000620124"/>
    </source>
</evidence>
<dbReference type="GO" id="GO:0006338">
    <property type="term" value="P:chromatin remodeling"/>
    <property type="evidence" value="ECO:0007669"/>
    <property type="project" value="TreeGrafter"/>
</dbReference>
<dbReference type="GO" id="GO:0003713">
    <property type="term" value="F:transcription coactivator activity"/>
    <property type="evidence" value="ECO:0007669"/>
    <property type="project" value="TreeGrafter"/>
</dbReference>
<evidence type="ECO:0000256" key="7">
    <source>
        <dbReference type="ARBA" id="ARBA00023242"/>
    </source>
</evidence>
<dbReference type="InterPro" id="IPR017930">
    <property type="entry name" value="Myb_dom"/>
</dbReference>
<dbReference type="GO" id="GO:0006357">
    <property type="term" value="P:regulation of transcription by RNA polymerase II"/>
    <property type="evidence" value="ECO:0007669"/>
    <property type="project" value="TreeGrafter"/>
</dbReference>
<keyword evidence="2" id="KW-0479">Metal-binding</keyword>
<evidence type="ECO:0000259" key="13">
    <source>
        <dbReference type="PROSITE" id="PS51293"/>
    </source>
</evidence>
<evidence type="ECO:0000259" key="14">
    <source>
        <dbReference type="PROSITE" id="PS51294"/>
    </source>
</evidence>
<dbReference type="GO" id="GO:0005634">
    <property type="term" value="C:nucleus"/>
    <property type="evidence" value="ECO:0007669"/>
    <property type="project" value="UniProtKB-SubCell"/>
</dbReference>
<comment type="caution">
    <text evidence="15">The sequence shown here is derived from an EMBL/GenBank/DDBJ whole genome shotgun (WGS) entry which is preliminary data.</text>
</comment>
<dbReference type="FunFam" id="1.10.10.10:FF:000087">
    <property type="entry name" value="Transcriptional adapter 2"/>
    <property type="match status" value="1"/>
</dbReference>
<dbReference type="PROSITE" id="PS50135">
    <property type="entry name" value="ZF_ZZ_2"/>
    <property type="match status" value="1"/>
</dbReference>
<dbReference type="SUPFAM" id="SSF46689">
    <property type="entry name" value="Homeodomain-like"/>
    <property type="match status" value="2"/>
</dbReference>
<feature type="compositionally biased region" description="Basic and acidic residues" evidence="9">
    <location>
        <begin position="468"/>
        <end position="478"/>
    </location>
</feature>
<keyword evidence="5" id="KW-0805">Transcription regulation</keyword>
<feature type="domain" description="SWIRM" evidence="12">
    <location>
        <begin position="502"/>
        <end position="598"/>
    </location>
</feature>
<feature type="domain" description="ZZ-type" evidence="11">
    <location>
        <begin position="41"/>
        <end position="102"/>
    </location>
</feature>
<proteinExistence type="predicted"/>
<keyword evidence="3 8" id="KW-0863">Zinc-finger</keyword>
<dbReference type="InterPro" id="IPR036388">
    <property type="entry name" value="WH-like_DNA-bd_sf"/>
</dbReference>
<feature type="region of interest" description="Disordered" evidence="9">
    <location>
        <begin position="465"/>
        <end position="504"/>
    </location>
</feature>
<organism evidence="15 16">
    <name type="scientific">Mycena venus</name>
    <dbReference type="NCBI Taxonomy" id="2733690"/>
    <lineage>
        <taxon>Eukaryota</taxon>
        <taxon>Fungi</taxon>
        <taxon>Dikarya</taxon>
        <taxon>Basidiomycota</taxon>
        <taxon>Agaricomycotina</taxon>
        <taxon>Agaricomycetes</taxon>
        <taxon>Agaricomycetidae</taxon>
        <taxon>Agaricales</taxon>
        <taxon>Marasmiineae</taxon>
        <taxon>Mycenaceae</taxon>
        <taxon>Mycena</taxon>
    </lineage>
</organism>
<evidence type="ECO:0000259" key="11">
    <source>
        <dbReference type="PROSITE" id="PS50135"/>
    </source>
</evidence>
<keyword evidence="4" id="KW-0862">Zinc</keyword>
<dbReference type="InterPro" id="IPR000433">
    <property type="entry name" value="Znf_ZZ"/>
</dbReference>
<comment type="subcellular location">
    <subcellularLocation>
        <location evidence="1">Nucleus</location>
    </subcellularLocation>
</comment>
<dbReference type="Proteomes" id="UP000620124">
    <property type="component" value="Unassembled WGS sequence"/>
</dbReference>
<sequence>MTVTHRKPPLQPDEIACKFHLSIFTTTPHGTSPVLAVNEPGVQFECDSCACDLTHTIRIKCADPACQSEDGVDICPPCFCAGKEFGNHLRSHSYRVIEFNSYPIFSPDWGADEELLLIKGIASHGLGNWKKIAEHVGTQTKEEVEKHYNSAYVDSPNWPLPRMDLKFDIAPEEFQEAKRRRITEMNAMPISPPKAAPTSAPGIHEIATFLPGRLEFEHELDNEAEDLVKDLEFGVCLDFDGDKIPEDENDPDVKARIRWEEDKRNGIVPGTLVIPERKMSHKGKGPMPLVNGASNGAVNGARPNGDATHSKPSSQSEDVVMGNTNGTGTADEDEEVTQLPPIETQHSLAFKLTLLEMYAQRVEKRLESKGLMFDRGLLEYKKIQAAEKKRLKEEKDIIHRLRPFARLQTAEDYESFSTDILYEAMLRKKIQELQQYRRLGLSTAADIDKYMNDLAKRTQVKINPREYSLSDKKGRQSLDRSSQAPESHDRETTPKLADINAPSNARKRAPLNLANSPSLHLLTPVEQTLCSQLRILPKPYLVVKETLVREYARRGGKLRRREARDLVKIDVNKTSRVWDFLAQAGFLQINAEPFDIQPRPSAVECGPIVCDTERRIDVCTTDTCPSKWVCFIPSCSRVAPRSSCWIQWSTPTSANVLVTHVASLRASLLYFDNCT</sequence>
<gene>
    <name evidence="15" type="ORF">MVEN_02076900</name>
</gene>
<dbReference type="Pfam" id="PF04433">
    <property type="entry name" value="SWIRM"/>
    <property type="match status" value="1"/>
</dbReference>
<keyword evidence="16" id="KW-1185">Reference proteome</keyword>
<dbReference type="InterPro" id="IPR001005">
    <property type="entry name" value="SANT/Myb"/>
</dbReference>
<dbReference type="Pfam" id="PF25299">
    <property type="entry name" value="ZZ_ADA2"/>
    <property type="match status" value="1"/>
</dbReference>
<dbReference type="InterPro" id="IPR041983">
    <property type="entry name" value="ADA2-like_ZZ"/>
</dbReference>
<evidence type="ECO:0000256" key="1">
    <source>
        <dbReference type="ARBA" id="ARBA00004123"/>
    </source>
</evidence>
<dbReference type="GO" id="GO:0008270">
    <property type="term" value="F:zinc ion binding"/>
    <property type="evidence" value="ECO:0007669"/>
    <property type="project" value="UniProtKB-KW"/>
</dbReference>
<dbReference type="PANTHER" id="PTHR12374:SF20">
    <property type="entry name" value="TRANSCRIPTIONAL ADAPTER 2-ALPHA"/>
    <property type="match status" value="1"/>
</dbReference>